<evidence type="ECO:0000313" key="12">
    <source>
        <dbReference type="EMBL" id="ETD23892.1"/>
    </source>
</evidence>
<comment type="subcellular location">
    <subcellularLocation>
        <location evidence="2">Cytoplasm</location>
    </subcellularLocation>
</comment>
<dbReference type="Gene3D" id="3.10.50.40">
    <property type="match status" value="1"/>
</dbReference>
<sequence>MSNISQNQVVSILYEVKESQTNEVIDSNLESKPLEFLLGAGQVISGLEKAVASAKKGDKLNLSIPPEDAYGIYQQDFLQEVPKEQFDGISLQKGMTLFGQAEDGQTVQVIVKDFNDSIVMIDYNHPLAGKTLLFNVEITDVREATPDEILQGRVGGGCCGGGCGCGDLAESAESMSGNSHEHHHGGGGCCGGGGCGCH</sequence>
<dbReference type="RefSeq" id="WP_023927363.1">
    <property type="nucleotide sequence ID" value="NZ_KI669454.1"/>
</dbReference>
<evidence type="ECO:0000256" key="8">
    <source>
        <dbReference type="ARBA" id="ARBA00037071"/>
    </source>
</evidence>
<organism evidence="12 13">
    <name type="scientific">Helicobacter macacae MIT 99-5501</name>
    <dbReference type="NCBI Taxonomy" id="1357400"/>
    <lineage>
        <taxon>Bacteria</taxon>
        <taxon>Pseudomonadati</taxon>
        <taxon>Campylobacterota</taxon>
        <taxon>Epsilonproteobacteria</taxon>
        <taxon>Campylobacterales</taxon>
        <taxon>Helicobacteraceae</taxon>
        <taxon>Helicobacter</taxon>
    </lineage>
</organism>
<evidence type="ECO:0000256" key="5">
    <source>
        <dbReference type="ARBA" id="ARBA00023110"/>
    </source>
</evidence>
<dbReference type="AlphaFoldDB" id="V8C9X4"/>
<dbReference type="Pfam" id="PF00254">
    <property type="entry name" value="FKBP_C"/>
    <property type="match status" value="1"/>
</dbReference>
<dbReference type="EMBL" id="AZJI01000004">
    <property type="protein sequence ID" value="ETD23892.1"/>
    <property type="molecule type" value="Genomic_DNA"/>
</dbReference>
<dbReference type="EC" id="5.2.1.8" evidence="10"/>
<dbReference type="PATRIC" id="fig|1357400.3.peg.872"/>
<evidence type="ECO:0000256" key="9">
    <source>
        <dbReference type="PROSITE-ProRule" id="PRU00277"/>
    </source>
</evidence>
<feature type="domain" description="PPIase FKBP-type" evidence="11">
    <location>
        <begin position="7"/>
        <end position="82"/>
    </location>
</feature>
<dbReference type="HOGENOM" id="CLU_098197_1_0_7"/>
<comment type="function">
    <text evidence="8">Also involved in hydrogenase metallocenter assembly, probably by participating in the nickel insertion step. This function in hydrogenase biosynthesis requires chaperone activity and the presence of the metal-binding domain, but not PPIase activity.</text>
</comment>
<dbReference type="PANTHER" id="PTHR47861">
    <property type="entry name" value="FKBP-TYPE PEPTIDYL-PROLYL CIS-TRANS ISOMERASE SLYD"/>
    <property type="match status" value="1"/>
</dbReference>
<dbReference type="Gene3D" id="2.40.10.330">
    <property type="match status" value="1"/>
</dbReference>
<evidence type="ECO:0000256" key="2">
    <source>
        <dbReference type="ARBA" id="ARBA00004496"/>
    </source>
</evidence>
<comment type="similarity">
    <text evidence="3 10">Belongs to the FKBP-type PPIase family.</text>
</comment>
<dbReference type="STRING" id="1357400.HMPREF2086_00638"/>
<evidence type="ECO:0000256" key="4">
    <source>
        <dbReference type="ARBA" id="ARBA00022490"/>
    </source>
</evidence>
<dbReference type="GO" id="GO:0005737">
    <property type="term" value="C:cytoplasm"/>
    <property type="evidence" value="ECO:0007669"/>
    <property type="project" value="UniProtKB-SubCell"/>
</dbReference>
<dbReference type="GO" id="GO:0042026">
    <property type="term" value="P:protein refolding"/>
    <property type="evidence" value="ECO:0007669"/>
    <property type="project" value="UniProtKB-ARBA"/>
</dbReference>
<dbReference type="SUPFAM" id="SSF54534">
    <property type="entry name" value="FKBP-like"/>
    <property type="match status" value="1"/>
</dbReference>
<keyword evidence="7 9" id="KW-0413">Isomerase</keyword>
<reference evidence="12 13" key="1">
    <citation type="journal article" date="2014" name="Genome Announc.">
        <title>Draft genome sequences of six enterohepatic helicobacter species isolated from humans and one from rhesus macaques.</title>
        <authorList>
            <person name="Shen Z."/>
            <person name="Sheh A."/>
            <person name="Young S.K."/>
            <person name="Abouelliel A."/>
            <person name="Ward D.V."/>
            <person name="Earl A.M."/>
            <person name="Fox J.G."/>
        </authorList>
    </citation>
    <scope>NUCLEOTIDE SEQUENCE [LARGE SCALE GENOMIC DNA]</scope>
    <source>
        <strain evidence="12 13">MIT 99-5501</strain>
    </source>
</reference>
<evidence type="ECO:0000256" key="1">
    <source>
        <dbReference type="ARBA" id="ARBA00000971"/>
    </source>
</evidence>
<comment type="catalytic activity">
    <reaction evidence="1 9 10">
        <text>[protein]-peptidylproline (omega=180) = [protein]-peptidylproline (omega=0)</text>
        <dbReference type="Rhea" id="RHEA:16237"/>
        <dbReference type="Rhea" id="RHEA-COMP:10747"/>
        <dbReference type="Rhea" id="RHEA-COMP:10748"/>
        <dbReference type="ChEBI" id="CHEBI:83833"/>
        <dbReference type="ChEBI" id="CHEBI:83834"/>
        <dbReference type="EC" id="5.2.1.8"/>
    </reaction>
</comment>
<keyword evidence="6" id="KW-0143">Chaperone</keyword>
<evidence type="ECO:0000313" key="13">
    <source>
        <dbReference type="Proteomes" id="UP000018731"/>
    </source>
</evidence>
<dbReference type="GO" id="GO:0003755">
    <property type="term" value="F:peptidyl-prolyl cis-trans isomerase activity"/>
    <property type="evidence" value="ECO:0007669"/>
    <property type="project" value="UniProtKB-UniRule"/>
</dbReference>
<accession>V8C9X4</accession>
<evidence type="ECO:0000256" key="7">
    <source>
        <dbReference type="ARBA" id="ARBA00023235"/>
    </source>
</evidence>
<keyword evidence="4" id="KW-0963">Cytoplasm</keyword>
<dbReference type="eggNOG" id="COG1047">
    <property type="taxonomic scope" value="Bacteria"/>
</dbReference>
<dbReference type="InterPro" id="IPR048261">
    <property type="entry name" value="SlpA/SlyD-like_ins_sf"/>
</dbReference>
<evidence type="ECO:0000256" key="3">
    <source>
        <dbReference type="ARBA" id="ARBA00006577"/>
    </source>
</evidence>
<protein>
    <recommendedName>
        <fullName evidence="10">Peptidyl-prolyl cis-trans isomerase</fullName>
        <ecNumber evidence="10">5.2.1.8</ecNumber>
    </recommendedName>
</protein>
<keyword evidence="13" id="KW-1185">Reference proteome</keyword>
<dbReference type="PANTHER" id="PTHR47861:SF3">
    <property type="entry name" value="FKBP-TYPE PEPTIDYL-PROLYL CIS-TRANS ISOMERASE SLYD"/>
    <property type="match status" value="1"/>
</dbReference>
<evidence type="ECO:0000259" key="11">
    <source>
        <dbReference type="PROSITE" id="PS50059"/>
    </source>
</evidence>
<dbReference type="OrthoDB" id="9808891at2"/>
<name>V8C9X4_9HELI</name>
<proteinExistence type="inferred from homology"/>
<evidence type="ECO:0000256" key="10">
    <source>
        <dbReference type="RuleBase" id="RU003915"/>
    </source>
</evidence>
<dbReference type="InterPro" id="IPR001179">
    <property type="entry name" value="PPIase_FKBP_dom"/>
</dbReference>
<dbReference type="Proteomes" id="UP000018731">
    <property type="component" value="Unassembled WGS sequence"/>
</dbReference>
<gene>
    <name evidence="12" type="ORF">HMPREF2086_00638</name>
</gene>
<comment type="caution">
    <text evidence="12">The sequence shown here is derived from an EMBL/GenBank/DDBJ whole genome shotgun (WGS) entry which is preliminary data.</text>
</comment>
<dbReference type="PROSITE" id="PS50059">
    <property type="entry name" value="FKBP_PPIASE"/>
    <property type="match status" value="1"/>
</dbReference>
<evidence type="ECO:0000256" key="6">
    <source>
        <dbReference type="ARBA" id="ARBA00023186"/>
    </source>
</evidence>
<keyword evidence="5 9" id="KW-0697">Rotamase</keyword>
<dbReference type="InterPro" id="IPR046357">
    <property type="entry name" value="PPIase_dom_sf"/>
</dbReference>